<evidence type="ECO:0000256" key="1">
    <source>
        <dbReference type="ARBA" id="ARBA00010688"/>
    </source>
</evidence>
<keyword evidence="4 7" id="KW-0418">Kinase</keyword>
<comment type="similarity">
    <text evidence="1">Belongs to the carbohydrate kinase PfkB family.</text>
</comment>
<dbReference type="RefSeq" id="WP_182341499.1">
    <property type="nucleotide sequence ID" value="NZ_JACGXS010000013.1"/>
</dbReference>
<dbReference type="InterPro" id="IPR050306">
    <property type="entry name" value="PfkB_Carbo_kinase"/>
</dbReference>
<dbReference type="Gene3D" id="3.40.1190.20">
    <property type="match status" value="1"/>
</dbReference>
<organism evidence="7 8">
    <name type="scientific">Stenotrophomonas tumulicola</name>
    <dbReference type="NCBI Taxonomy" id="1685415"/>
    <lineage>
        <taxon>Bacteria</taxon>
        <taxon>Pseudomonadati</taxon>
        <taxon>Pseudomonadota</taxon>
        <taxon>Gammaproteobacteria</taxon>
        <taxon>Lysobacterales</taxon>
        <taxon>Lysobacteraceae</taxon>
        <taxon>Stenotrophomonas</taxon>
    </lineage>
</organism>
<dbReference type="AlphaFoldDB" id="A0A7W3IIY6"/>
<keyword evidence="2" id="KW-0808">Transferase</keyword>
<evidence type="ECO:0000313" key="7">
    <source>
        <dbReference type="EMBL" id="MBA8683588.1"/>
    </source>
</evidence>
<evidence type="ECO:0000256" key="3">
    <source>
        <dbReference type="ARBA" id="ARBA00022741"/>
    </source>
</evidence>
<dbReference type="EMBL" id="JACGXS010000013">
    <property type="protein sequence ID" value="MBA8683588.1"/>
    <property type="molecule type" value="Genomic_DNA"/>
</dbReference>
<dbReference type="InterPro" id="IPR002173">
    <property type="entry name" value="Carboh/pur_kinase_PfkB_CS"/>
</dbReference>
<keyword evidence="5" id="KW-0067">ATP-binding</keyword>
<evidence type="ECO:0000256" key="4">
    <source>
        <dbReference type="ARBA" id="ARBA00022777"/>
    </source>
</evidence>
<keyword evidence="8" id="KW-1185">Reference proteome</keyword>
<dbReference type="SUPFAM" id="SSF53613">
    <property type="entry name" value="Ribokinase-like"/>
    <property type="match status" value="1"/>
</dbReference>
<dbReference type="PANTHER" id="PTHR43085">
    <property type="entry name" value="HEXOKINASE FAMILY MEMBER"/>
    <property type="match status" value="1"/>
</dbReference>
<sequence>MGSIVCFGEILIDLLAQPPASPEQPRAFLQYAGGAPANVAVAAARLGVDTQFVGMLGRDMFGDFLADSLQQQGVGTDFIARTDAAKTALAFVALDAQGERSFSFYRPPAADLLFRATHFQPACFSQASCFHVCSNSLTEADIARTTYEGMRRARAAGALVSLDLNLRPALWPAGSDPLPWLWQALELADVVKLSREELDFLAAPLGTDGAEQVLQRLLAAQARWVVVTDGAAPLQWRTREGHGQAASFRVPMVDSTAAGDAFVGGLLTALVERGVDAAGLPAFCTDVAAMTDVLRFGAAVGALAVTRKGAFAAMPTRGEVDALLLQPQESH</sequence>
<keyword evidence="3" id="KW-0547">Nucleotide-binding</keyword>
<name>A0A7W3IIY6_9GAMM</name>
<dbReference type="InterPro" id="IPR011611">
    <property type="entry name" value="PfkB_dom"/>
</dbReference>
<proteinExistence type="inferred from homology"/>
<dbReference type="Pfam" id="PF00294">
    <property type="entry name" value="PfkB"/>
    <property type="match status" value="1"/>
</dbReference>
<evidence type="ECO:0000313" key="8">
    <source>
        <dbReference type="Proteomes" id="UP000547058"/>
    </source>
</evidence>
<dbReference type="GO" id="GO:0005524">
    <property type="term" value="F:ATP binding"/>
    <property type="evidence" value="ECO:0007669"/>
    <property type="project" value="UniProtKB-KW"/>
</dbReference>
<dbReference type="PROSITE" id="PS00584">
    <property type="entry name" value="PFKB_KINASES_2"/>
    <property type="match status" value="1"/>
</dbReference>
<reference evidence="7 8" key="1">
    <citation type="submission" date="2020-08" db="EMBL/GenBank/DDBJ databases">
        <title>Stenotrophomonas tumulicola JCM 30961.</title>
        <authorList>
            <person name="Deng Y."/>
        </authorList>
    </citation>
    <scope>NUCLEOTIDE SEQUENCE [LARGE SCALE GENOMIC DNA]</scope>
    <source>
        <strain evidence="7 8">JCM 30961</strain>
    </source>
</reference>
<evidence type="ECO:0000256" key="5">
    <source>
        <dbReference type="ARBA" id="ARBA00022840"/>
    </source>
</evidence>
<accession>A0A7W3IIY6</accession>
<evidence type="ECO:0000256" key="2">
    <source>
        <dbReference type="ARBA" id="ARBA00022679"/>
    </source>
</evidence>
<gene>
    <name evidence="7" type="ORF">H4O11_17440</name>
</gene>
<dbReference type="CDD" id="cd01167">
    <property type="entry name" value="bac_FRK"/>
    <property type="match status" value="1"/>
</dbReference>
<dbReference type="InterPro" id="IPR029056">
    <property type="entry name" value="Ribokinase-like"/>
</dbReference>
<comment type="caution">
    <text evidence="7">The sequence shown here is derived from an EMBL/GenBank/DDBJ whole genome shotgun (WGS) entry which is preliminary data.</text>
</comment>
<dbReference type="Proteomes" id="UP000547058">
    <property type="component" value="Unassembled WGS sequence"/>
</dbReference>
<feature type="domain" description="Carbohydrate kinase PfkB" evidence="6">
    <location>
        <begin position="2"/>
        <end position="316"/>
    </location>
</feature>
<dbReference type="GO" id="GO:0016301">
    <property type="term" value="F:kinase activity"/>
    <property type="evidence" value="ECO:0007669"/>
    <property type="project" value="UniProtKB-KW"/>
</dbReference>
<protein>
    <submittedName>
        <fullName evidence="7">Carbohydrate kinase</fullName>
    </submittedName>
</protein>
<evidence type="ECO:0000259" key="6">
    <source>
        <dbReference type="Pfam" id="PF00294"/>
    </source>
</evidence>
<dbReference type="PANTHER" id="PTHR43085:SF1">
    <property type="entry name" value="PSEUDOURIDINE KINASE-RELATED"/>
    <property type="match status" value="1"/>
</dbReference>